<dbReference type="PANTHER" id="PTHR47505:SF1">
    <property type="entry name" value="DNA UTILIZATION PROTEIN YHGH"/>
    <property type="match status" value="1"/>
</dbReference>
<protein>
    <submittedName>
        <fullName evidence="2">ComF family protein</fullName>
    </submittedName>
</protein>
<accession>A0A975GUV8</accession>
<sequence length="283" mass="30327">MDAEDGDSRDGLEAATAARRPLLRFPRPVPPWPVLPRLSDVGRGLADLILPPVAHDSREATAAAGLSPDAWSRVIFLEAPVCDGCGAAFEFDGGEFASERCAACLAQPYAFARARAACVYDEASRGLILKYKHGDQQQFSALFARWISRAACDLIAEADAVVPVPLHRMRLLSRRFNQAAEIARPLARTAGLDYLADALVRTERTATQGGKSARGRRLNVKSAFAVTEAGARRIKGRRILLIDDVLTTGATGEACAKTLLAAGARAVDLAVIARVRTARILPT</sequence>
<dbReference type="KEGG" id="bgoe:IFJ75_15725"/>
<comment type="similarity">
    <text evidence="1">Belongs to the ComF/GntX family.</text>
</comment>
<evidence type="ECO:0000313" key="2">
    <source>
        <dbReference type="EMBL" id="QTC90672.1"/>
    </source>
</evidence>
<gene>
    <name evidence="2" type="ORF">IFJ75_15725</name>
</gene>
<dbReference type="PANTHER" id="PTHR47505">
    <property type="entry name" value="DNA UTILIZATION PROTEIN YHGH"/>
    <property type="match status" value="1"/>
</dbReference>
<name>A0A975GUV8_9CAUL</name>
<dbReference type="InterPro" id="IPR000836">
    <property type="entry name" value="PRTase_dom"/>
</dbReference>
<dbReference type="Proteomes" id="UP000663918">
    <property type="component" value="Chromosome"/>
</dbReference>
<dbReference type="CDD" id="cd06223">
    <property type="entry name" value="PRTases_typeI"/>
    <property type="match status" value="1"/>
</dbReference>
<dbReference type="InterPro" id="IPR051910">
    <property type="entry name" value="ComF/GntX_DNA_util-trans"/>
</dbReference>
<dbReference type="InterPro" id="IPR029057">
    <property type="entry name" value="PRTase-like"/>
</dbReference>
<proteinExistence type="inferred from homology"/>
<organism evidence="2 3">
    <name type="scientific">Brevundimonas goettingensis</name>
    <dbReference type="NCBI Taxonomy" id="2774190"/>
    <lineage>
        <taxon>Bacteria</taxon>
        <taxon>Pseudomonadati</taxon>
        <taxon>Pseudomonadota</taxon>
        <taxon>Alphaproteobacteria</taxon>
        <taxon>Caulobacterales</taxon>
        <taxon>Caulobacteraceae</taxon>
        <taxon>Brevundimonas</taxon>
    </lineage>
</organism>
<reference evidence="2" key="1">
    <citation type="submission" date="2020-09" db="EMBL/GenBank/DDBJ databases">
        <title>Brevundimonas sp. LVF2 isolated from a puddle in Goettingen, Germany.</title>
        <authorList>
            <person name="Friedrich I."/>
            <person name="Klassen A."/>
            <person name="Hannes N."/>
            <person name="Schneider D."/>
            <person name="Hertel R."/>
            <person name="Daniel R."/>
        </authorList>
    </citation>
    <scope>NUCLEOTIDE SEQUENCE</scope>
    <source>
        <strain evidence="2">LVF2</strain>
    </source>
</reference>
<dbReference type="SUPFAM" id="SSF53271">
    <property type="entry name" value="PRTase-like"/>
    <property type="match status" value="1"/>
</dbReference>
<dbReference type="EMBL" id="CP062222">
    <property type="protein sequence ID" value="QTC90672.1"/>
    <property type="molecule type" value="Genomic_DNA"/>
</dbReference>
<keyword evidence="3" id="KW-1185">Reference proteome</keyword>
<evidence type="ECO:0000313" key="3">
    <source>
        <dbReference type="Proteomes" id="UP000663918"/>
    </source>
</evidence>
<dbReference type="AlphaFoldDB" id="A0A975GUV8"/>
<evidence type="ECO:0000256" key="1">
    <source>
        <dbReference type="ARBA" id="ARBA00008007"/>
    </source>
</evidence>
<dbReference type="Gene3D" id="3.40.50.2020">
    <property type="match status" value="1"/>
</dbReference>